<organism evidence="7 8">
    <name type="scientific">Allacma fusca</name>
    <dbReference type="NCBI Taxonomy" id="39272"/>
    <lineage>
        <taxon>Eukaryota</taxon>
        <taxon>Metazoa</taxon>
        <taxon>Ecdysozoa</taxon>
        <taxon>Arthropoda</taxon>
        <taxon>Hexapoda</taxon>
        <taxon>Collembola</taxon>
        <taxon>Symphypleona</taxon>
        <taxon>Sminthuridae</taxon>
        <taxon>Allacma</taxon>
    </lineage>
</organism>
<dbReference type="InterPro" id="IPR013604">
    <property type="entry name" value="7TM_chemorcpt"/>
</dbReference>
<feature type="transmembrane region" description="Helical" evidence="6">
    <location>
        <begin position="211"/>
        <end position="229"/>
    </location>
</feature>
<evidence type="ECO:0000256" key="4">
    <source>
        <dbReference type="ARBA" id="ARBA00022989"/>
    </source>
</evidence>
<dbReference type="Pfam" id="PF08395">
    <property type="entry name" value="7tm_7"/>
    <property type="match status" value="1"/>
</dbReference>
<feature type="transmembrane region" description="Helical" evidence="6">
    <location>
        <begin position="140"/>
        <end position="158"/>
    </location>
</feature>
<evidence type="ECO:0000313" key="8">
    <source>
        <dbReference type="Proteomes" id="UP000708208"/>
    </source>
</evidence>
<protein>
    <recommendedName>
        <fullName evidence="9">Gustatory receptor</fullName>
    </recommendedName>
</protein>
<evidence type="ECO:0008006" key="9">
    <source>
        <dbReference type="Google" id="ProtNLM"/>
    </source>
</evidence>
<reference evidence="7" key="1">
    <citation type="submission" date="2021-06" db="EMBL/GenBank/DDBJ databases">
        <authorList>
            <person name="Hodson N. C."/>
            <person name="Mongue J. A."/>
            <person name="Jaron S. K."/>
        </authorList>
    </citation>
    <scope>NUCLEOTIDE SEQUENCE</scope>
</reference>
<keyword evidence="2" id="KW-1003">Cell membrane</keyword>
<evidence type="ECO:0000256" key="3">
    <source>
        <dbReference type="ARBA" id="ARBA00022692"/>
    </source>
</evidence>
<dbReference type="OrthoDB" id="8298331at2759"/>
<feature type="transmembrane region" description="Helical" evidence="6">
    <location>
        <begin position="298"/>
        <end position="316"/>
    </location>
</feature>
<evidence type="ECO:0000256" key="6">
    <source>
        <dbReference type="SAM" id="Phobius"/>
    </source>
</evidence>
<sequence>MSPTKQKYDIAKEFWSILFLLKCLGNCPLVKRRIETKSNNKSSPGDPEILPVSTSAIIYQFYPKISLDVIFQVILNSIYTSATILFMVNVVFRTPFIAPSLQDFKNFPSFIRPQNDSECINGYNSSQIELLEIIFGRAGAFLYQIVTIVEIVFSWWTAKDFARFIKKDITGVVERDVGKVQAETIKAWGDLLEDFRSQSALLQKTQSTMQLILLAFFTISSTIFIFVAVNISAIENDDGKIYFLCLAVGFPIISIARLYGKIISAEKVTMEISGILNRIRHSPIKISFGNYVTLNKRLLLKVIGQILTYLIVLMQVQSSFSGRCKYSL</sequence>
<name>A0A8J2NWZ7_9HEXA</name>
<evidence type="ECO:0000256" key="1">
    <source>
        <dbReference type="ARBA" id="ARBA00004651"/>
    </source>
</evidence>
<comment type="subcellular location">
    <subcellularLocation>
        <location evidence="1">Cell membrane</location>
        <topology evidence="1">Multi-pass membrane protein</topology>
    </subcellularLocation>
</comment>
<dbReference type="AlphaFoldDB" id="A0A8J2NWZ7"/>
<keyword evidence="3 6" id="KW-0812">Transmembrane</keyword>
<feature type="transmembrane region" description="Helical" evidence="6">
    <location>
        <begin position="241"/>
        <end position="260"/>
    </location>
</feature>
<dbReference type="GO" id="GO:0050909">
    <property type="term" value="P:sensory perception of taste"/>
    <property type="evidence" value="ECO:0007669"/>
    <property type="project" value="InterPro"/>
</dbReference>
<dbReference type="EMBL" id="CAJVCH010047754">
    <property type="protein sequence ID" value="CAG7717675.1"/>
    <property type="molecule type" value="Genomic_DNA"/>
</dbReference>
<evidence type="ECO:0000313" key="7">
    <source>
        <dbReference type="EMBL" id="CAG7717675.1"/>
    </source>
</evidence>
<proteinExistence type="predicted"/>
<gene>
    <name evidence="7" type="ORF">AFUS01_LOCUS7116</name>
</gene>
<comment type="caution">
    <text evidence="7">The sequence shown here is derived from an EMBL/GenBank/DDBJ whole genome shotgun (WGS) entry which is preliminary data.</text>
</comment>
<accession>A0A8J2NWZ7</accession>
<keyword evidence="4 6" id="KW-1133">Transmembrane helix</keyword>
<keyword evidence="5 6" id="KW-0472">Membrane</keyword>
<evidence type="ECO:0000256" key="2">
    <source>
        <dbReference type="ARBA" id="ARBA00022475"/>
    </source>
</evidence>
<dbReference type="Proteomes" id="UP000708208">
    <property type="component" value="Unassembled WGS sequence"/>
</dbReference>
<feature type="transmembrane region" description="Helical" evidence="6">
    <location>
        <begin position="69"/>
        <end position="92"/>
    </location>
</feature>
<dbReference type="GO" id="GO:0005886">
    <property type="term" value="C:plasma membrane"/>
    <property type="evidence" value="ECO:0007669"/>
    <property type="project" value="UniProtKB-SubCell"/>
</dbReference>
<evidence type="ECO:0000256" key="5">
    <source>
        <dbReference type="ARBA" id="ARBA00023136"/>
    </source>
</evidence>
<keyword evidence="8" id="KW-1185">Reference proteome</keyword>